<sequence length="62" mass="6787">MGRFGETFVRGSTWPRSVRQAAPPASIPNEAKAKRMLAEASMVLVPERACTTAAEAYPPLRR</sequence>
<accession>A0A176Z3N5</accession>
<gene>
    <name evidence="1" type="ORF">AYJ54_42900</name>
</gene>
<dbReference type="EMBL" id="LUUB01000031">
    <property type="protein sequence ID" value="OAF14057.1"/>
    <property type="molecule type" value="Genomic_DNA"/>
</dbReference>
<reference evidence="1 2" key="1">
    <citation type="submission" date="2016-03" db="EMBL/GenBank/DDBJ databases">
        <title>Draft Genome Sequence of the Strain BR 10245 (Bradyrhizobium sp.) isolated from nodules of Centrolobium paraense.</title>
        <authorList>
            <person name="Simoes-Araujo J.L.Sr."/>
            <person name="Barauna A.C."/>
            <person name="Silva K."/>
            <person name="Zilli J.E."/>
        </authorList>
    </citation>
    <scope>NUCLEOTIDE SEQUENCE [LARGE SCALE GENOMIC DNA]</scope>
    <source>
        <strain evidence="1 2">BR 10245</strain>
    </source>
</reference>
<protein>
    <submittedName>
        <fullName evidence="1">Uncharacterized protein</fullName>
    </submittedName>
</protein>
<evidence type="ECO:0000313" key="2">
    <source>
        <dbReference type="Proteomes" id="UP000076959"/>
    </source>
</evidence>
<keyword evidence="2" id="KW-1185">Reference proteome</keyword>
<evidence type="ECO:0000313" key="1">
    <source>
        <dbReference type="EMBL" id="OAF14057.1"/>
    </source>
</evidence>
<dbReference type="AlphaFoldDB" id="A0A176Z3N5"/>
<comment type="caution">
    <text evidence="1">The sequence shown here is derived from an EMBL/GenBank/DDBJ whole genome shotgun (WGS) entry which is preliminary data.</text>
</comment>
<name>A0A176Z3N5_9BRAD</name>
<proteinExistence type="predicted"/>
<organism evidence="1 2">
    <name type="scientific">Bradyrhizobium centrolobii</name>
    <dbReference type="NCBI Taxonomy" id="1505087"/>
    <lineage>
        <taxon>Bacteria</taxon>
        <taxon>Pseudomonadati</taxon>
        <taxon>Pseudomonadota</taxon>
        <taxon>Alphaproteobacteria</taxon>
        <taxon>Hyphomicrobiales</taxon>
        <taxon>Nitrobacteraceae</taxon>
        <taxon>Bradyrhizobium</taxon>
    </lineage>
</organism>
<dbReference type="Proteomes" id="UP000076959">
    <property type="component" value="Unassembled WGS sequence"/>
</dbReference>